<accession>A0A1B9F8X6</accession>
<proteinExistence type="predicted"/>
<dbReference type="EMBL" id="MAGO01000001">
    <property type="protein sequence ID" value="OCC16369.1"/>
    <property type="molecule type" value="Genomic_DNA"/>
</dbReference>
<comment type="caution">
    <text evidence="1">The sequence shown here is derived from an EMBL/GenBank/DDBJ whole genome shotgun (WGS) entry which is preliminary data.</text>
</comment>
<name>A0A1B9F8X6_9BACT</name>
<keyword evidence="2" id="KW-1185">Reference proteome</keyword>
<sequence length="39" mass="4580">MIVTTEFVTRVDENENRKKVEGRSFLKVLSTSELLSFEF</sequence>
<dbReference type="AlphaFoldDB" id="A0A1B9F8X6"/>
<reference evidence="1 2" key="1">
    <citation type="submission" date="2016-06" db="EMBL/GenBank/DDBJ databases">
        <title>Respiratory ammonification of nitrate coupled to the oxidation of elemental sulfur in deep-sea autotrophic thermophilic bacteria.</title>
        <authorList>
            <person name="Slobodkina G.B."/>
            <person name="Mardanov A.V."/>
            <person name="Ravin N.V."/>
            <person name="Frolova A.A."/>
            <person name="Viryasiv M.B."/>
            <person name="Chernyh N.A."/>
            <person name="Bonch-Osmolovskaya E.A."/>
            <person name="Slobodkin A.I."/>
        </authorList>
    </citation>
    <scope>NUCLEOTIDE SEQUENCE [LARGE SCALE GENOMIC DNA]</scope>
    <source>
        <strain evidence="1 2">S69</strain>
    </source>
</reference>
<organism evidence="1 2">
    <name type="scientific">Dissulfuribacter thermophilus</name>
    <dbReference type="NCBI Taxonomy" id="1156395"/>
    <lineage>
        <taxon>Bacteria</taxon>
        <taxon>Pseudomonadati</taxon>
        <taxon>Thermodesulfobacteriota</taxon>
        <taxon>Dissulfuribacteria</taxon>
        <taxon>Dissulfuribacterales</taxon>
        <taxon>Dissulfuribacteraceae</taxon>
        <taxon>Dissulfuribacter</taxon>
    </lineage>
</organism>
<gene>
    <name evidence="1" type="ORF">DBT_0186</name>
</gene>
<evidence type="ECO:0000313" key="2">
    <source>
        <dbReference type="Proteomes" id="UP000093080"/>
    </source>
</evidence>
<evidence type="ECO:0000313" key="1">
    <source>
        <dbReference type="EMBL" id="OCC16369.1"/>
    </source>
</evidence>
<protein>
    <submittedName>
        <fullName evidence="1">Uncharacterized protein</fullName>
    </submittedName>
</protein>
<dbReference type="Proteomes" id="UP000093080">
    <property type="component" value="Unassembled WGS sequence"/>
</dbReference>